<dbReference type="NCBIfam" id="NF007307">
    <property type="entry name" value="PRK09791.1"/>
    <property type="match status" value="1"/>
</dbReference>
<evidence type="ECO:0000259" key="5">
    <source>
        <dbReference type="PROSITE" id="PS50931"/>
    </source>
</evidence>
<dbReference type="PANTHER" id="PTHR30419">
    <property type="entry name" value="HTH-TYPE TRANSCRIPTIONAL REGULATOR YBHD"/>
    <property type="match status" value="1"/>
</dbReference>
<reference evidence="6 9" key="3">
    <citation type="submission" date="2017-11" db="EMBL/GenBank/DDBJ databases">
        <title>Complete genome sequence of Serratia sp. ATCC 39006 LacA.</title>
        <authorList>
            <person name="Hampton H.G."/>
            <person name="Jackson S.A."/>
            <person name="Jauregui R."/>
            <person name="Poulter G.T.M."/>
            <person name="Salmond G.P.C."/>
            <person name="Fineran P.C."/>
        </authorList>
    </citation>
    <scope>NUCLEOTIDE SEQUENCE [LARGE SCALE GENOMIC DNA]</scope>
    <source>
        <strain evidence="6 9">ATCC 39006</strain>
    </source>
</reference>
<keyword evidence="4" id="KW-0804">Transcription</keyword>
<dbReference type="Pfam" id="PF03466">
    <property type="entry name" value="LysR_substrate"/>
    <property type="match status" value="1"/>
</dbReference>
<gene>
    <name evidence="6" type="ORF">CWC46_05430</name>
    <name evidence="7" type="ORF">Ser39006_005435</name>
</gene>
<protein>
    <submittedName>
        <fullName evidence="7">LysR family transcriptional regulator</fullName>
    </submittedName>
</protein>
<dbReference type="RefSeq" id="WP_021017274.1">
    <property type="nucleotide sequence ID" value="NZ_CP025084.1"/>
</dbReference>
<evidence type="ECO:0000313" key="8">
    <source>
        <dbReference type="Proteomes" id="UP000017700"/>
    </source>
</evidence>
<dbReference type="Proteomes" id="UP000017700">
    <property type="component" value="Chromosome"/>
</dbReference>
<dbReference type="GO" id="GO:0003700">
    <property type="term" value="F:DNA-binding transcription factor activity"/>
    <property type="evidence" value="ECO:0007669"/>
    <property type="project" value="InterPro"/>
</dbReference>
<dbReference type="Proteomes" id="UP000233778">
    <property type="component" value="Chromosome"/>
</dbReference>
<dbReference type="InterPro" id="IPR000847">
    <property type="entry name" value="LysR_HTH_N"/>
</dbReference>
<evidence type="ECO:0000313" key="9">
    <source>
        <dbReference type="Proteomes" id="UP000233778"/>
    </source>
</evidence>
<dbReference type="KEGG" id="sera:Ser39006_005435"/>
<dbReference type="PRINTS" id="PR00039">
    <property type="entry name" value="HTHLYSR"/>
</dbReference>
<sequence>MASQVKLNQLRTFVEVARHGSIRAASRLLGISQPALTKSIQELEECLGARLFLRHRQGMSLTDCGEAYFRHASLIMEELRVAHEDIQQRLGQASGRVSIGVGASIAHTVMPEIITRFHRLYPLVKIRVMEGHLVSMLHELRQGEIDFTINTYSEAPFDNELLYEKLMEKEYCVVARRGHPMQHARTLDALRDCEWTMPTPRGSYYKQLFDMFNSLETPPHISMICETLMSSVSMVTKSDFLSVLSRDVAQAPILGERLVVLELEQPLPKATFYLIQRKDTMLSPMSVQLARLFRQYCR</sequence>
<dbReference type="EMBL" id="CP025085">
    <property type="protein sequence ID" value="AUG99304.1"/>
    <property type="molecule type" value="Genomic_DNA"/>
</dbReference>
<evidence type="ECO:0000313" key="6">
    <source>
        <dbReference type="EMBL" id="AUG99304.1"/>
    </source>
</evidence>
<dbReference type="SUPFAM" id="SSF46785">
    <property type="entry name" value="Winged helix' DNA-binding domain"/>
    <property type="match status" value="1"/>
</dbReference>
<dbReference type="CDD" id="cd08418">
    <property type="entry name" value="PBP2_TdcA"/>
    <property type="match status" value="1"/>
</dbReference>
<dbReference type="InterPro" id="IPR036390">
    <property type="entry name" value="WH_DNA-bd_sf"/>
</dbReference>
<reference evidence="7" key="2">
    <citation type="submission" date="2013-09" db="EMBL/GenBank/DDBJ databases">
        <authorList>
            <person name="Wang G."/>
            <person name="Yang Y."/>
            <person name="Su Y."/>
        </authorList>
    </citation>
    <scope>NUCLEOTIDE SEQUENCE</scope>
    <source>
        <strain evidence="7">ATCC 39006</strain>
    </source>
</reference>
<dbReference type="PROSITE" id="PS50931">
    <property type="entry name" value="HTH_LYSR"/>
    <property type="match status" value="1"/>
</dbReference>
<dbReference type="InterPro" id="IPR050950">
    <property type="entry name" value="HTH-type_LysR_regulators"/>
</dbReference>
<dbReference type="Pfam" id="PF00126">
    <property type="entry name" value="HTH_1"/>
    <property type="match status" value="1"/>
</dbReference>
<dbReference type="PANTHER" id="PTHR30419:SF7">
    <property type="entry name" value="HTH-TYPE TRANSCRIPTIONAL REGULATOR TDCA"/>
    <property type="match status" value="1"/>
</dbReference>
<dbReference type="GO" id="GO:0005829">
    <property type="term" value="C:cytosol"/>
    <property type="evidence" value="ECO:0007669"/>
    <property type="project" value="TreeGrafter"/>
</dbReference>
<proteinExistence type="inferred from homology"/>
<evidence type="ECO:0000256" key="2">
    <source>
        <dbReference type="ARBA" id="ARBA00023015"/>
    </source>
</evidence>
<evidence type="ECO:0000256" key="3">
    <source>
        <dbReference type="ARBA" id="ARBA00023125"/>
    </source>
</evidence>
<feature type="domain" description="HTH lysR-type" evidence="5">
    <location>
        <begin position="5"/>
        <end position="62"/>
    </location>
</feature>
<keyword evidence="3" id="KW-0238">DNA-binding</keyword>
<comment type="similarity">
    <text evidence="1">Belongs to the LysR transcriptional regulatory family.</text>
</comment>
<keyword evidence="8" id="KW-1185">Reference proteome</keyword>
<dbReference type="InterPro" id="IPR005119">
    <property type="entry name" value="LysR_subst-bd"/>
</dbReference>
<keyword evidence="2" id="KW-0805">Transcription regulation</keyword>
<dbReference type="FunFam" id="1.10.10.10:FF:000001">
    <property type="entry name" value="LysR family transcriptional regulator"/>
    <property type="match status" value="1"/>
</dbReference>
<dbReference type="Gene3D" id="1.10.10.10">
    <property type="entry name" value="Winged helix-like DNA-binding domain superfamily/Winged helix DNA-binding domain"/>
    <property type="match status" value="1"/>
</dbReference>
<dbReference type="STRING" id="104623.Ser39006_04014"/>
<dbReference type="SUPFAM" id="SSF53850">
    <property type="entry name" value="Periplasmic binding protein-like II"/>
    <property type="match status" value="1"/>
</dbReference>
<accession>A0A2I5T413</accession>
<dbReference type="EMBL" id="CP025084">
    <property type="protein sequence ID" value="AUH03622.1"/>
    <property type="molecule type" value="Genomic_DNA"/>
</dbReference>
<dbReference type="InterPro" id="IPR036388">
    <property type="entry name" value="WH-like_DNA-bd_sf"/>
</dbReference>
<evidence type="ECO:0000256" key="1">
    <source>
        <dbReference type="ARBA" id="ARBA00009437"/>
    </source>
</evidence>
<dbReference type="OrthoDB" id="8437302at2"/>
<organism evidence="7 8">
    <name type="scientific">Serratia sp. (strain ATCC 39006)</name>
    <name type="common">Prodigiosinella confusarubida</name>
    <dbReference type="NCBI Taxonomy" id="104623"/>
    <lineage>
        <taxon>Bacteria</taxon>
        <taxon>Pseudomonadati</taxon>
        <taxon>Pseudomonadota</taxon>
        <taxon>Gammaproteobacteria</taxon>
        <taxon>Enterobacterales</taxon>
        <taxon>Pectobacteriaceae</taxon>
        <taxon>Prodigiosinella</taxon>
    </lineage>
</organism>
<reference evidence="7" key="4">
    <citation type="submission" date="2017-11" db="EMBL/GenBank/DDBJ databases">
        <title>Complete genome sequence of Serratia sp. ATCC 39006.</title>
        <authorList>
            <person name="Hampton H.G."/>
            <person name="Jackson S.A."/>
            <person name="Jauregui R."/>
            <person name="Poulter G.T.M."/>
            <person name="Salmond G.P.C."/>
            <person name="Fineran P.C."/>
        </authorList>
    </citation>
    <scope>NUCLEOTIDE SEQUENCE</scope>
    <source>
        <strain evidence="7">ATCC 39006</strain>
    </source>
</reference>
<evidence type="ECO:0000313" key="7">
    <source>
        <dbReference type="EMBL" id="AUH03622.1"/>
    </source>
</evidence>
<evidence type="ECO:0000256" key="4">
    <source>
        <dbReference type="ARBA" id="ARBA00023163"/>
    </source>
</evidence>
<dbReference type="KEGG" id="serq:CWC46_05430"/>
<dbReference type="InterPro" id="IPR047993">
    <property type="entry name" value="TdcA/AbgR_PBP2"/>
</dbReference>
<dbReference type="Gene3D" id="3.40.190.290">
    <property type="match status" value="1"/>
</dbReference>
<dbReference type="GO" id="GO:0003677">
    <property type="term" value="F:DNA binding"/>
    <property type="evidence" value="ECO:0007669"/>
    <property type="project" value="UniProtKB-KW"/>
</dbReference>
<name>A0A2I5T413_SERS3</name>
<dbReference type="AlphaFoldDB" id="A0A2I5T413"/>
<reference evidence="7 8" key="1">
    <citation type="journal article" date="2013" name="Genome Announc.">
        <title>Draft genome sequence of Serratia sp. strain ATCC 39006, a model bacterium for analysis of the biosynthesis and regulation of prodigiosin, a carbapenem, and gas vesicles.</title>
        <authorList>
            <person name="Fineran P.C."/>
            <person name="Iglesias Cans M.C."/>
            <person name="Ramsay J.P."/>
            <person name="Wilf N.M."/>
            <person name="Cossyleon D."/>
            <person name="McNeil M.B."/>
            <person name="Williamson N.R."/>
            <person name="Monson R.E."/>
            <person name="Becher S.A."/>
            <person name="Stanton J.A."/>
            <person name="Brugger K."/>
            <person name="Brown S.D."/>
            <person name="Salmond G.P."/>
        </authorList>
    </citation>
    <scope>NUCLEOTIDE SEQUENCE [LARGE SCALE GENOMIC DNA]</scope>
    <source>
        <strain evidence="7">ATCC 39006</strain>
        <strain evidence="8">ATCC 39006 / SC 11482</strain>
    </source>
</reference>